<name>A0AAV6M5T2_9ROSI</name>
<gene>
    <name evidence="1" type="ORF">SDJN03_26463</name>
</gene>
<evidence type="ECO:0000313" key="1">
    <source>
        <dbReference type="EMBL" id="KAG6575824.1"/>
    </source>
</evidence>
<keyword evidence="2" id="KW-1185">Reference proteome</keyword>
<dbReference type="AlphaFoldDB" id="A0AAV6M5T2"/>
<protein>
    <submittedName>
        <fullName evidence="1">Uncharacterized protein</fullName>
    </submittedName>
</protein>
<accession>A0AAV6M5T2</accession>
<proteinExistence type="predicted"/>
<evidence type="ECO:0000313" key="2">
    <source>
        <dbReference type="Proteomes" id="UP000685013"/>
    </source>
</evidence>
<reference evidence="1 2" key="1">
    <citation type="journal article" date="2021" name="Hortic Res">
        <title>The domestication of Cucurbita argyrosperma as revealed by the genome of its wild relative.</title>
        <authorList>
            <person name="Barrera-Redondo J."/>
            <person name="Sanchez-de la Vega G."/>
            <person name="Aguirre-Liguori J.A."/>
            <person name="Castellanos-Morales G."/>
            <person name="Gutierrez-Guerrero Y.T."/>
            <person name="Aguirre-Dugua X."/>
            <person name="Aguirre-Planter E."/>
            <person name="Tenaillon M.I."/>
            <person name="Lira-Saade R."/>
            <person name="Eguiarte L.E."/>
        </authorList>
    </citation>
    <scope>NUCLEOTIDE SEQUENCE [LARGE SCALE GENOMIC DNA]</scope>
    <source>
        <strain evidence="1">JBR-2021</strain>
    </source>
</reference>
<sequence>MEHELNGVVPCSSLAVESTIRVGTVNFTNNFLNYDSFSTTSPSESLFPARVQAGALWGLCLRWQSLMENTAFNVLNGSIVGAVAGAAIATRTRRSWLQQMLVLYRLKEGPEPHYVDSTQFFTIAANFW</sequence>
<comment type="caution">
    <text evidence="1">The sequence shown here is derived from an EMBL/GenBank/DDBJ whole genome shotgun (WGS) entry which is preliminary data.</text>
</comment>
<dbReference type="EMBL" id="JAGKQH010000017">
    <property type="protein sequence ID" value="KAG6575824.1"/>
    <property type="molecule type" value="Genomic_DNA"/>
</dbReference>
<feature type="non-terminal residue" evidence="1">
    <location>
        <position position="1"/>
    </location>
</feature>
<organism evidence="1 2">
    <name type="scientific">Cucurbita argyrosperma subsp. sororia</name>
    <dbReference type="NCBI Taxonomy" id="37648"/>
    <lineage>
        <taxon>Eukaryota</taxon>
        <taxon>Viridiplantae</taxon>
        <taxon>Streptophyta</taxon>
        <taxon>Embryophyta</taxon>
        <taxon>Tracheophyta</taxon>
        <taxon>Spermatophyta</taxon>
        <taxon>Magnoliopsida</taxon>
        <taxon>eudicotyledons</taxon>
        <taxon>Gunneridae</taxon>
        <taxon>Pentapetalae</taxon>
        <taxon>rosids</taxon>
        <taxon>fabids</taxon>
        <taxon>Cucurbitales</taxon>
        <taxon>Cucurbitaceae</taxon>
        <taxon>Cucurbiteae</taxon>
        <taxon>Cucurbita</taxon>
    </lineage>
</organism>
<dbReference type="Proteomes" id="UP000685013">
    <property type="component" value="Chromosome 17"/>
</dbReference>